<keyword evidence="1" id="KW-1133">Transmembrane helix</keyword>
<dbReference type="Proteomes" id="UP001597128">
    <property type="component" value="Unassembled WGS sequence"/>
</dbReference>
<feature type="transmembrane region" description="Helical" evidence="1">
    <location>
        <begin position="219"/>
        <end position="237"/>
    </location>
</feature>
<feature type="transmembrane region" description="Helical" evidence="1">
    <location>
        <begin position="41"/>
        <end position="62"/>
    </location>
</feature>
<sequence length="602" mass="67598">MTRHNKILFYNFVILVFAIGCSVLAGWIFNIKGLVKISAEYPAMTLGTAICFVLSAFCLTSLKKFNQVEYKNINLIIPSLIAFISSLYLLEYLLKLDLGIDLSRFHEKMGSTGRPAINTVTGFLLFSVTALSIAIHPTSKKTQLKLLLSTLLTLIGVLGLLGYFLNLREMYNWGGFQSMALNTAVGMVALGVSLIILLRSKTTATEETDFENKIINITLALMLSVGFGISSLSFYLMQKRVESALQTDLSTRAQDQSELIYQIISHRSERAKVLSKSAEIIDAAKHISRHPHNQNTLKQLLTLSQNYIIHGFDEIDIQSPSSNVNSKIVSKSFFVEIDGRGDDKLVWENGYFLISKNPIIFDGVYLADLVTRQSLPPLNLLVPKVIKTGETNDLVICADAGTRIKCFPNRTNPNPFFVPRNISGQTLPMAYAVDQRQSGVLKATDYRNVQVLAAYTPIGDTGLGLVQKIDQSEIYNPVKLLMIKILIITIIILAFGYFFIRNQLKPLVNLIVFERDKSETEKARFIAATEGGIDNFYIFEAVRDHQNKIIDFRCLYLNRAGSELIKKHLVKWWVSCFYKKYLSIKKKGCSIDTSMSSKLDKQ</sequence>
<feature type="transmembrane region" description="Helical" evidence="1">
    <location>
        <begin position="179"/>
        <end position="198"/>
    </location>
</feature>
<dbReference type="EMBL" id="JBHTKB010000001">
    <property type="protein sequence ID" value="MFD0913460.1"/>
    <property type="molecule type" value="Genomic_DNA"/>
</dbReference>
<feature type="transmembrane region" description="Helical" evidence="1">
    <location>
        <begin position="114"/>
        <end position="134"/>
    </location>
</feature>
<accession>A0ABW3F925</accession>
<feature type="transmembrane region" description="Helical" evidence="1">
    <location>
        <begin position="74"/>
        <end position="94"/>
    </location>
</feature>
<feature type="transmembrane region" description="Helical" evidence="1">
    <location>
        <begin position="481"/>
        <end position="500"/>
    </location>
</feature>
<comment type="caution">
    <text evidence="2">The sequence shown here is derived from an EMBL/GenBank/DDBJ whole genome shotgun (WGS) entry which is preliminary data.</text>
</comment>
<reference evidence="3" key="1">
    <citation type="journal article" date="2019" name="Int. J. Syst. Evol. Microbiol.">
        <title>The Global Catalogue of Microorganisms (GCM) 10K type strain sequencing project: providing services to taxonomists for standard genome sequencing and annotation.</title>
        <authorList>
            <consortium name="The Broad Institute Genomics Platform"/>
            <consortium name="The Broad Institute Genome Sequencing Center for Infectious Disease"/>
            <person name="Wu L."/>
            <person name="Ma J."/>
        </authorList>
    </citation>
    <scope>NUCLEOTIDE SEQUENCE [LARGE SCALE GENOMIC DNA]</scope>
    <source>
        <strain evidence="3">CCUG 58412</strain>
    </source>
</reference>
<feature type="transmembrane region" description="Helical" evidence="1">
    <location>
        <begin position="146"/>
        <end position="167"/>
    </location>
</feature>
<evidence type="ECO:0000256" key="1">
    <source>
        <dbReference type="SAM" id="Phobius"/>
    </source>
</evidence>
<keyword evidence="1" id="KW-0472">Membrane</keyword>
<gene>
    <name evidence="2" type="ORF">ACFQ1Z_07870</name>
</gene>
<proteinExistence type="predicted"/>
<dbReference type="PROSITE" id="PS51257">
    <property type="entry name" value="PROKAR_LIPOPROTEIN"/>
    <property type="match status" value="1"/>
</dbReference>
<evidence type="ECO:0000313" key="2">
    <source>
        <dbReference type="EMBL" id="MFD0913460.1"/>
    </source>
</evidence>
<evidence type="ECO:0000313" key="3">
    <source>
        <dbReference type="Proteomes" id="UP001597128"/>
    </source>
</evidence>
<keyword evidence="3" id="KW-1185">Reference proteome</keyword>
<dbReference type="RefSeq" id="WP_379056826.1">
    <property type="nucleotide sequence ID" value="NZ_JBHTKB010000001.1"/>
</dbReference>
<name>A0ABW3F925_9PROT</name>
<keyword evidence="1" id="KW-0812">Transmembrane</keyword>
<organism evidence="2 3">
    <name type="scientific">Methylophilus luteus</name>
    <dbReference type="NCBI Taxonomy" id="640108"/>
    <lineage>
        <taxon>Bacteria</taxon>
        <taxon>Pseudomonadati</taxon>
        <taxon>Pseudomonadota</taxon>
        <taxon>Betaproteobacteria</taxon>
        <taxon>Nitrosomonadales</taxon>
        <taxon>Methylophilaceae</taxon>
        <taxon>Methylophilus</taxon>
    </lineage>
</organism>
<protein>
    <submittedName>
        <fullName evidence="2">Uncharacterized protein</fullName>
    </submittedName>
</protein>
<feature type="transmembrane region" description="Helical" evidence="1">
    <location>
        <begin position="7"/>
        <end position="29"/>
    </location>
</feature>